<gene>
    <name evidence="2" type="ORF">DBRI00130_LOCUS44161</name>
</gene>
<protein>
    <submittedName>
        <fullName evidence="2">Uncharacterized protein</fullName>
    </submittedName>
</protein>
<sequence>MKCHTYNSSCQKTYPGILLIAVLSSGDSIKAEGTVTATVTQTCVRTNEDFEVNVEFNLLAAVRPVSTREVGGMDVAQIEGSLSGSGRGQRRKKNNRNTNKGVRGTDRQLDEMGMKELQDLLMDFDLEEDYIEDEAVFSSKGILDVGELVAQLFRLKLDPYPKKPGSKPINISYSG</sequence>
<proteinExistence type="predicted"/>
<accession>A0A7S4T8M1</accession>
<name>A0A7S4T8M1_9STRA</name>
<evidence type="ECO:0000256" key="1">
    <source>
        <dbReference type="SAM" id="MobiDB-lite"/>
    </source>
</evidence>
<dbReference type="EMBL" id="HBNS01061270">
    <property type="protein sequence ID" value="CAE4669012.1"/>
    <property type="molecule type" value="Transcribed_RNA"/>
</dbReference>
<organism evidence="2">
    <name type="scientific">Ditylum brightwellii</name>
    <dbReference type="NCBI Taxonomy" id="49249"/>
    <lineage>
        <taxon>Eukaryota</taxon>
        <taxon>Sar</taxon>
        <taxon>Stramenopiles</taxon>
        <taxon>Ochrophyta</taxon>
        <taxon>Bacillariophyta</taxon>
        <taxon>Mediophyceae</taxon>
        <taxon>Lithodesmiophycidae</taxon>
        <taxon>Lithodesmiales</taxon>
        <taxon>Lithodesmiaceae</taxon>
        <taxon>Ditylum</taxon>
    </lineage>
</organism>
<feature type="region of interest" description="Disordered" evidence="1">
    <location>
        <begin position="78"/>
        <end position="104"/>
    </location>
</feature>
<dbReference type="AlphaFoldDB" id="A0A7S4T8M1"/>
<evidence type="ECO:0000313" key="2">
    <source>
        <dbReference type="EMBL" id="CAE4669012.1"/>
    </source>
</evidence>
<reference evidence="2" key="1">
    <citation type="submission" date="2021-01" db="EMBL/GenBank/DDBJ databases">
        <authorList>
            <person name="Corre E."/>
            <person name="Pelletier E."/>
            <person name="Niang G."/>
            <person name="Scheremetjew M."/>
            <person name="Finn R."/>
            <person name="Kale V."/>
            <person name="Holt S."/>
            <person name="Cochrane G."/>
            <person name="Meng A."/>
            <person name="Brown T."/>
            <person name="Cohen L."/>
        </authorList>
    </citation>
    <scope>NUCLEOTIDE SEQUENCE</scope>
    <source>
        <strain evidence="2">GSO104</strain>
    </source>
</reference>